<protein>
    <submittedName>
        <fullName evidence="2">Uncharacterized protein</fullName>
    </submittedName>
</protein>
<dbReference type="RefSeq" id="XP_024585984.1">
    <property type="nucleotide sequence ID" value="XM_024720824.1"/>
</dbReference>
<accession>A0A0P1B4D2</accession>
<dbReference type="GeneID" id="36402425"/>
<evidence type="ECO:0000313" key="3">
    <source>
        <dbReference type="Proteomes" id="UP000054928"/>
    </source>
</evidence>
<dbReference type="EMBL" id="CCYD01003090">
    <property type="protein sequence ID" value="CEG49615.1"/>
    <property type="molecule type" value="Genomic_DNA"/>
</dbReference>
<keyword evidence="1" id="KW-0732">Signal</keyword>
<keyword evidence="3" id="KW-1185">Reference proteome</keyword>
<feature type="signal peptide" evidence="1">
    <location>
        <begin position="1"/>
        <end position="18"/>
    </location>
</feature>
<dbReference type="OMA" id="SANIYMM"/>
<dbReference type="AlphaFoldDB" id="A0A0P1B4D2"/>
<proteinExistence type="predicted"/>
<name>A0A0P1B4D2_PLAHL</name>
<organism evidence="2 3">
    <name type="scientific">Plasmopara halstedii</name>
    <name type="common">Downy mildew of sunflower</name>
    <dbReference type="NCBI Taxonomy" id="4781"/>
    <lineage>
        <taxon>Eukaryota</taxon>
        <taxon>Sar</taxon>
        <taxon>Stramenopiles</taxon>
        <taxon>Oomycota</taxon>
        <taxon>Peronosporomycetes</taxon>
        <taxon>Peronosporales</taxon>
        <taxon>Peronosporaceae</taxon>
        <taxon>Plasmopara</taxon>
    </lineage>
</organism>
<reference evidence="3" key="1">
    <citation type="submission" date="2014-09" db="EMBL/GenBank/DDBJ databases">
        <authorList>
            <person name="Sharma Rahul"/>
            <person name="Thines Marco"/>
        </authorList>
    </citation>
    <scope>NUCLEOTIDE SEQUENCE [LARGE SCALE GENOMIC DNA]</scope>
</reference>
<evidence type="ECO:0000313" key="2">
    <source>
        <dbReference type="EMBL" id="CEG49615.1"/>
    </source>
</evidence>
<dbReference type="OrthoDB" id="2136315at2759"/>
<sequence>MNFKLVALVATCVVQVLASKRHEASKWYPCPHFSNTVGLDPELATLEVECGKFSAPLCYSDVCTAPESVNQSIEVFVKRFPAFHPETAINIWVVEYSALLLFSKRNGSANIYMMHARGSGKSTTLICGVTTTNSYSDLSMDPAQAESCAINLESKYGDLVAFSPTSAAHDLFYLISKLSNGAHTFVYGTNYEALIVERLMHLAPPEVIGYVLDSSMSTTGIYNYYTEFDLNNDEVATTFMERCDHDRVCSSHFKKPDTLTDALQDIMSGLDNQVDSACFEIMNTMNVTNEKWPASHRLRKLLSALLVIPTSYTTIPQFVYRLKRCQSHDADVLKTFINNIINSRIDTSISSENSDMLQPHPVLGIVGETNTFASGIEKALYGLCRGLGHTHQRSFVLCYVKRTIEGVRQVRFWQASVLVLSSKMDIFTPYKYTKRIFESLTGKRKELITFEIGSGATLHSTPYQLRVPSMETCGLSIIDSYLQSDGDLAGLG</sequence>
<dbReference type="Proteomes" id="UP000054928">
    <property type="component" value="Unassembled WGS sequence"/>
</dbReference>
<dbReference type="STRING" id="4781.A0A0P1B4D2"/>
<evidence type="ECO:0000256" key="1">
    <source>
        <dbReference type="SAM" id="SignalP"/>
    </source>
</evidence>
<feature type="chain" id="PRO_5006059176" evidence="1">
    <location>
        <begin position="19"/>
        <end position="492"/>
    </location>
</feature>